<feature type="compositionally biased region" description="Basic and acidic residues" evidence="10">
    <location>
        <begin position="495"/>
        <end position="504"/>
    </location>
</feature>
<evidence type="ECO:0000256" key="1">
    <source>
        <dbReference type="ARBA" id="ARBA00004123"/>
    </source>
</evidence>
<comment type="subcellular location">
    <subcellularLocation>
        <location evidence="1 9">Nucleus</location>
    </subcellularLocation>
</comment>
<keyword evidence="5" id="KW-0090">Biological rhythms</keyword>
<evidence type="ECO:0000256" key="6">
    <source>
        <dbReference type="ARBA" id="ARBA00023163"/>
    </source>
</evidence>
<dbReference type="SMART" id="SM00448">
    <property type="entry name" value="REC"/>
    <property type="match status" value="1"/>
</dbReference>
<dbReference type="AlphaFoldDB" id="A0A9R0IAW1"/>
<evidence type="ECO:0000256" key="7">
    <source>
        <dbReference type="ARBA" id="ARBA00023242"/>
    </source>
</evidence>
<reference evidence="13" key="1">
    <citation type="journal article" date="2021" name="Nat. Commun.">
        <title>Genomic analyses provide insights into spinach domestication and the genetic basis of agronomic traits.</title>
        <authorList>
            <person name="Cai X."/>
            <person name="Sun X."/>
            <person name="Xu C."/>
            <person name="Sun H."/>
            <person name="Wang X."/>
            <person name="Ge C."/>
            <person name="Zhang Z."/>
            <person name="Wang Q."/>
            <person name="Fei Z."/>
            <person name="Jiao C."/>
            <person name="Wang Q."/>
        </authorList>
    </citation>
    <scope>NUCLEOTIDE SEQUENCE [LARGE SCALE GENOMIC DNA]</scope>
    <source>
        <strain evidence="13">cv. Varoflay</strain>
    </source>
</reference>
<keyword evidence="4" id="KW-0805">Transcription regulation</keyword>
<evidence type="ECO:0000256" key="2">
    <source>
        <dbReference type="ARBA" id="ARBA00010330"/>
    </source>
</evidence>
<dbReference type="Gene3D" id="3.40.50.2300">
    <property type="match status" value="1"/>
</dbReference>
<comment type="similarity">
    <text evidence="2">Belongs to the ARR-like family.</text>
</comment>
<evidence type="ECO:0000313" key="13">
    <source>
        <dbReference type="Proteomes" id="UP000813463"/>
    </source>
</evidence>
<proteinExistence type="inferred from homology"/>
<organism evidence="13 14">
    <name type="scientific">Spinacia oleracea</name>
    <name type="common">Spinach</name>
    <dbReference type="NCBI Taxonomy" id="3562"/>
    <lineage>
        <taxon>Eukaryota</taxon>
        <taxon>Viridiplantae</taxon>
        <taxon>Streptophyta</taxon>
        <taxon>Embryophyta</taxon>
        <taxon>Tracheophyta</taxon>
        <taxon>Spermatophyta</taxon>
        <taxon>Magnoliopsida</taxon>
        <taxon>eudicotyledons</taxon>
        <taxon>Gunneridae</taxon>
        <taxon>Pentapetalae</taxon>
        <taxon>Caryophyllales</taxon>
        <taxon>Chenopodiaceae</taxon>
        <taxon>Chenopodioideae</taxon>
        <taxon>Anserineae</taxon>
        <taxon>Spinacia</taxon>
    </lineage>
</organism>
<feature type="region of interest" description="Disordered" evidence="10">
    <location>
        <begin position="459"/>
        <end position="539"/>
    </location>
</feature>
<evidence type="ECO:0000259" key="11">
    <source>
        <dbReference type="PROSITE" id="PS50110"/>
    </source>
</evidence>
<evidence type="ECO:0000313" key="14">
    <source>
        <dbReference type="RefSeq" id="XP_021845856.1"/>
    </source>
</evidence>
<protein>
    <submittedName>
        <fullName evidence="14">Two-component response regulator-like APRR3</fullName>
    </submittedName>
</protein>
<feature type="compositionally biased region" description="Polar residues" evidence="10">
    <location>
        <begin position="508"/>
        <end position="531"/>
    </location>
</feature>
<accession>A0A9R0IAW1</accession>
<reference evidence="14" key="2">
    <citation type="submission" date="2025-08" db="UniProtKB">
        <authorList>
            <consortium name="RefSeq"/>
        </authorList>
    </citation>
    <scope>IDENTIFICATION</scope>
    <source>
        <tissue evidence="14">Leaf</tissue>
    </source>
</reference>
<keyword evidence="6" id="KW-0804">Transcription</keyword>
<dbReference type="PANTHER" id="PTHR43874">
    <property type="entry name" value="TWO-COMPONENT RESPONSE REGULATOR"/>
    <property type="match status" value="1"/>
</dbReference>
<comment type="caution">
    <text evidence="8">Lacks conserved residue(s) required for the propagation of feature annotation.</text>
</comment>
<evidence type="ECO:0000256" key="9">
    <source>
        <dbReference type="PROSITE-ProRule" id="PRU00357"/>
    </source>
</evidence>
<feature type="region of interest" description="Disordered" evidence="10">
    <location>
        <begin position="372"/>
        <end position="413"/>
    </location>
</feature>
<sequence>MGQMEGMEAVLMEVEDKEEVRENELKWESIMPKMVIRVLLVEADDSTRHILGALLRKYNYKVAAISDGLKAWEILKNRHNNIDLILTELDLPSISGIALLTLIMEHDGCKDIPVITMSSQDSVSMVLKCLLKGAVDFLVKPIRKNELKNLWRHVWKRLANNNAGHNPQNLTAEQQNIEAAYKNNSATNHSGDNVSSSQKSSGFSEKATDVQGLSQMKHGEETGVSCREEKHQAKNVKVEEGLSLDTNAIDDKTDKLGSGVNVSAALRVEEDGSCTDVATDDGGDGYRANIIGHNVPQPSIEAVDLIGIINKQEGTGGRVSFSGEFNGHNNSTPALELCLKRPINSLNSETKERGILNHSNASAFSWYRSTKKPRTSVPSADSELPKIKGVSDSKPFSSNGENKPNVLAPQSAQCSTVSSHHQIGPVPSPGLTFDSCVWASYGAAFHPIFSPYTSPTSSCLNSALQREEPPFLTSPSPHFDPGTHSSIQGCGQAGDELRTKESVERSGYISSQVVDPSGSSTQCNDSGSQHKLSAHGSASDITDVNATASGMKGSSFVEESEVKPFANDQFKAKMGLHSAEREAALAKFRQKRRDRCFEKKVRYQSRKKLAEQRPRVKGQFVRQVPTDQVLVRHASSDQVVADGKP</sequence>
<feature type="compositionally biased region" description="Low complexity" evidence="10">
    <location>
        <begin position="195"/>
        <end position="204"/>
    </location>
</feature>
<dbReference type="GO" id="GO:0009736">
    <property type="term" value="P:cytokinin-activated signaling pathway"/>
    <property type="evidence" value="ECO:0007669"/>
    <property type="project" value="InterPro"/>
</dbReference>
<dbReference type="Proteomes" id="UP000813463">
    <property type="component" value="Chromosome 2"/>
</dbReference>
<evidence type="ECO:0000256" key="5">
    <source>
        <dbReference type="ARBA" id="ARBA00023108"/>
    </source>
</evidence>
<dbReference type="InterPro" id="IPR001789">
    <property type="entry name" value="Sig_transdc_resp-reg_receiver"/>
</dbReference>
<dbReference type="GO" id="GO:0005634">
    <property type="term" value="C:nucleus"/>
    <property type="evidence" value="ECO:0007669"/>
    <property type="project" value="UniProtKB-SubCell"/>
</dbReference>
<dbReference type="PROSITE" id="PS51017">
    <property type="entry name" value="CCT"/>
    <property type="match status" value="1"/>
</dbReference>
<gene>
    <name evidence="14" type="primary">LOC110785676</name>
</gene>
<dbReference type="RefSeq" id="XP_021845856.1">
    <property type="nucleotide sequence ID" value="XM_021990164.2"/>
</dbReference>
<evidence type="ECO:0000256" key="4">
    <source>
        <dbReference type="ARBA" id="ARBA00023015"/>
    </source>
</evidence>
<feature type="compositionally biased region" description="Polar residues" evidence="10">
    <location>
        <begin position="184"/>
        <end position="194"/>
    </location>
</feature>
<evidence type="ECO:0000256" key="8">
    <source>
        <dbReference type="PROSITE-ProRule" id="PRU00169"/>
    </source>
</evidence>
<dbReference type="GO" id="GO:0000160">
    <property type="term" value="P:phosphorelay signal transduction system"/>
    <property type="evidence" value="ECO:0007669"/>
    <property type="project" value="UniProtKB-KW"/>
</dbReference>
<dbReference type="GeneID" id="110785676"/>
<feature type="compositionally biased region" description="Basic and acidic residues" evidence="10">
    <location>
        <begin position="217"/>
        <end position="234"/>
    </location>
</feature>
<dbReference type="InterPro" id="IPR010402">
    <property type="entry name" value="CCT_domain"/>
</dbReference>
<feature type="region of interest" description="Disordered" evidence="10">
    <location>
        <begin position="184"/>
        <end position="234"/>
    </location>
</feature>
<dbReference type="Pfam" id="PF06203">
    <property type="entry name" value="CCT"/>
    <property type="match status" value="1"/>
</dbReference>
<dbReference type="InterPro" id="IPR045279">
    <property type="entry name" value="ARR-like"/>
</dbReference>
<dbReference type="SUPFAM" id="SSF52172">
    <property type="entry name" value="CheY-like"/>
    <property type="match status" value="1"/>
</dbReference>
<dbReference type="OrthoDB" id="60033at2759"/>
<dbReference type="Pfam" id="PF00072">
    <property type="entry name" value="Response_reg"/>
    <property type="match status" value="1"/>
</dbReference>
<evidence type="ECO:0000256" key="3">
    <source>
        <dbReference type="ARBA" id="ARBA00023012"/>
    </source>
</evidence>
<keyword evidence="13" id="KW-1185">Reference proteome</keyword>
<dbReference type="PANTHER" id="PTHR43874:SF95">
    <property type="entry name" value="TWO-COMPONENT RESPONSE REGULATOR-LIKE APRR5"/>
    <property type="match status" value="1"/>
</dbReference>
<evidence type="ECO:0000259" key="12">
    <source>
        <dbReference type="PROSITE" id="PS51017"/>
    </source>
</evidence>
<feature type="domain" description="CCT" evidence="12">
    <location>
        <begin position="581"/>
        <end position="623"/>
    </location>
</feature>
<dbReference type="KEGG" id="soe:110785676"/>
<dbReference type="PROSITE" id="PS50110">
    <property type="entry name" value="RESPONSE_REGULATORY"/>
    <property type="match status" value="1"/>
</dbReference>
<feature type="domain" description="Response regulatory" evidence="11">
    <location>
        <begin position="37"/>
        <end position="155"/>
    </location>
</feature>
<keyword evidence="7 9" id="KW-0539">Nucleus</keyword>
<evidence type="ECO:0000256" key="10">
    <source>
        <dbReference type="SAM" id="MobiDB-lite"/>
    </source>
</evidence>
<name>A0A9R0IAW1_SPIOL</name>
<keyword evidence="3" id="KW-0902">Two-component regulatory system</keyword>
<dbReference type="InterPro" id="IPR011006">
    <property type="entry name" value="CheY-like_superfamily"/>
</dbReference>
<dbReference type="GO" id="GO:0048511">
    <property type="term" value="P:rhythmic process"/>
    <property type="evidence" value="ECO:0007669"/>
    <property type="project" value="UniProtKB-KW"/>
</dbReference>
<feature type="compositionally biased region" description="Polar residues" evidence="10">
    <location>
        <begin position="394"/>
        <end position="413"/>
    </location>
</feature>